<dbReference type="InterPro" id="IPR015421">
    <property type="entry name" value="PyrdxlP-dep_Trfase_major"/>
</dbReference>
<dbReference type="Pfam" id="PF00202">
    <property type="entry name" value="Aminotran_3"/>
    <property type="match status" value="1"/>
</dbReference>
<dbReference type="RefSeq" id="WP_035166588.1">
    <property type="nucleotide sequence ID" value="NZ_CP018906.1"/>
</dbReference>
<evidence type="ECO:0000256" key="2">
    <source>
        <dbReference type="ARBA" id="ARBA00008954"/>
    </source>
</evidence>
<comment type="cofactor">
    <cofactor evidence="1">
        <name>pyridoxal 5'-phosphate</name>
        <dbReference type="ChEBI" id="CHEBI:597326"/>
    </cofactor>
</comment>
<keyword evidence="5" id="KW-0808">Transferase</keyword>
<dbReference type="Gene3D" id="3.40.640.10">
    <property type="entry name" value="Type I PLP-dependent aspartate aminotransferase-like (Major domain)"/>
    <property type="match status" value="1"/>
</dbReference>
<dbReference type="InterPro" id="IPR005814">
    <property type="entry name" value="Aminotrans_3"/>
</dbReference>
<dbReference type="GO" id="GO:0042802">
    <property type="term" value="F:identical protein binding"/>
    <property type="evidence" value="ECO:0007669"/>
    <property type="project" value="TreeGrafter"/>
</dbReference>
<dbReference type="PANTHER" id="PTHR11986">
    <property type="entry name" value="AMINOTRANSFERASE CLASS III"/>
    <property type="match status" value="1"/>
</dbReference>
<reference evidence="5 6" key="1">
    <citation type="journal article" date="2015" name="Genome Announc.">
        <title>Genome Sequence of Lactobacillus curieae CCTCC M 2011381T, a Novel Producer of Gamma-aminobutyric Acid.</title>
        <authorList>
            <person name="Wang Y."/>
            <person name="Wang Y."/>
            <person name="Lang C."/>
            <person name="Wei D."/>
            <person name="Xu P."/>
            <person name="Xie J."/>
        </authorList>
    </citation>
    <scope>NUCLEOTIDE SEQUENCE [LARGE SCALE GENOMIC DNA]</scope>
    <source>
        <strain evidence="5 6">CCTCC M 2011381</strain>
    </source>
</reference>
<name>A0A1S6QHY0_9LACO</name>
<dbReference type="FunFam" id="3.40.640.10:FF:000004">
    <property type="entry name" value="Acetylornithine aminotransferase"/>
    <property type="match status" value="1"/>
</dbReference>
<dbReference type="PANTHER" id="PTHR11986:SF58">
    <property type="entry name" value="LEUCINE_METHIONINE RACEMASE"/>
    <property type="match status" value="1"/>
</dbReference>
<dbReference type="PROSITE" id="PS00600">
    <property type="entry name" value="AA_TRANSFER_CLASS_3"/>
    <property type="match status" value="1"/>
</dbReference>
<evidence type="ECO:0000313" key="5">
    <source>
        <dbReference type="EMBL" id="AQW21189.1"/>
    </source>
</evidence>
<dbReference type="PIRSF" id="PIRSF000521">
    <property type="entry name" value="Transaminase_4ab_Lys_Orn"/>
    <property type="match status" value="1"/>
</dbReference>
<dbReference type="Proteomes" id="UP000030361">
    <property type="component" value="Chromosome"/>
</dbReference>
<dbReference type="GO" id="GO:0008483">
    <property type="term" value="F:transaminase activity"/>
    <property type="evidence" value="ECO:0007669"/>
    <property type="project" value="UniProtKB-KW"/>
</dbReference>
<protein>
    <submittedName>
        <fullName evidence="5">Aspartate aminotransferase family protein</fullName>
    </submittedName>
</protein>
<dbReference type="NCBIfam" id="NF006368">
    <property type="entry name" value="PRK08593.1"/>
    <property type="match status" value="1"/>
</dbReference>
<keyword evidence="5" id="KW-0032">Aminotransferase</keyword>
<sequence>MNKLEKATALINDESHYNADCTRIDYYNLVIDHAHGATLVDVDGNEYIDLLASASAINVGHTPDKVVDAITEQAKKLIHYTPAYFHHTPQIELAERLTKLAPGDSEKMVSFGLTGSDANDAIIKFSRAYTGRQYIVSFMGSYHGSTYGSMSLSGTSLNMTRKMGPMLPGVVHVPYPDLYRRLPGESEHDVAMRYFDSFKKPFESFLPADEVACVLIEPIQGDGGIVKAPEEFMQLVYKFCHENGILFAVDEVNQGLGRTGKMWGIQQYDNIEPDLMSVGKSIAAGMPLSAVVGKKEVMQSLEAPANVFTTAANPVCCAASLATLDILEEEDLVNKSKVDGEYAKQQFLDMQKRHPNIGDVRMWGLNGGIELVKDRETKEADPDFATKVIYYAFQHGVVIITLCGNILRFQPPLVITREQLDKAFAVLDDAFTAAENNEVEIPADAGKIGW</sequence>
<dbReference type="EMBL" id="CP018906">
    <property type="protein sequence ID" value="AQW21189.1"/>
    <property type="molecule type" value="Genomic_DNA"/>
</dbReference>
<evidence type="ECO:0000313" key="6">
    <source>
        <dbReference type="Proteomes" id="UP000030361"/>
    </source>
</evidence>
<keyword evidence="6" id="KW-1185">Reference proteome</keyword>
<dbReference type="InterPro" id="IPR015422">
    <property type="entry name" value="PyrdxlP-dep_Trfase_small"/>
</dbReference>
<organism evidence="5 6">
    <name type="scientific">Lentilactobacillus curieae</name>
    <dbReference type="NCBI Taxonomy" id="1138822"/>
    <lineage>
        <taxon>Bacteria</taxon>
        <taxon>Bacillati</taxon>
        <taxon>Bacillota</taxon>
        <taxon>Bacilli</taxon>
        <taxon>Lactobacillales</taxon>
        <taxon>Lactobacillaceae</taxon>
        <taxon>Lentilactobacillus</taxon>
    </lineage>
</organism>
<evidence type="ECO:0000256" key="3">
    <source>
        <dbReference type="ARBA" id="ARBA00022898"/>
    </source>
</evidence>
<dbReference type="SUPFAM" id="SSF53383">
    <property type="entry name" value="PLP-dependent transferases"/>
    <property type="match status" value="1"/>
</dbReference>
<evidence type="ECO:0000256" key="4">
    <source>
        <dbReference type="RuleBase" id="RU003560"/>
    </source>
</evidence>
<dbReference type="AlphaFoldDB" id="A0A1S6QHY0"/>
<dbReference type="InterPro" id="IPR049704">
    <property type="entry name" value="Aminotrans_3_PPA_site"/>
</dbReference>
<proteinExistence type="inferred from homology"/>
<dbReference type="CDD" id="cd00610">
    <property type="entry name" value="OAT_like"/>
    <property type="match status" value="1"/>
</dbReference>
<dbReference type="InterPro" id="IPR015424">
    <property type="entry name" value="PyrdxlP-dep_Trfase"/>
</dbReference>
<dbReference type="OrthoDB" id="9807885at2"/>
<comment type="similarity">
    <text evidence="2 4">Belongs to the class-III pyridoxal-phosphate-dependent aminotransferase family.</text>
</comment>
<dbReference type="eggNOG" id="COG0160">
    <property type="taxonomic scope" value="Bacteria"/>
</dbReference>
<evidence type="ECO:0000256" key="1">
    <source>
        <dbReference type="ARBA" id="ARBA00001933"/>
    </source>
</evidence>
<dbReference type="KEGG" id="lcu:PL11_004250"/>
<dbReference type="InterPro" id="IPR050103">
    <property type="entry name" value="Class-III_PLP-dep_AT"/>
</dbReference>
<dbReference type="GO" id="GO:0030170">
    <property type="term" value="F:pyridoxal phosphate binding"/>
    <property type="evidence" value="ECO:0007669"/>
    <property type="project" value="InterPro"/>
</dbReference>
<gene>
    <name evidence="5" type="ORF">PL11_004250</name>
</gene>
<keyword evidence="3 4" id="KW-0663">Pyridoxal phosphate</keyword>
<accession>A0A1S6QHY0</accession>
<dbReference type="Gene3D" id="3.90.1150.10">
    <property type="entry name" value="Aspartate Aminotransferase, domain 1"/>
    <property type="match status" value="1"/>
</dbReference>